<evidence type="ECO:0000313" key="3">
    <source>
        <dbReference type="EMBL" id="KAH0544078.1"/>
    </source>
</evidence>
<feature type="compositionally biased region" description="Polar residues" evidence="1">
    <location>
        <begin position="774"/>
        <end position="789"/>
    </location>
</feature>
<dbReference type="Pfam" id="PF00069">
    <property type="entry name" value="Pkinase"/>
    <property type="match status" value="1"/>
</dbReference>
<feature type="compositionally biased region" description="Low complexity" evidence="1">
    <location>
        <begin position="758"/>
        <end position="773"/>
    </location>
</feature>
<dbReference type="SUPFAM" id="SSF56112">
    <property type="entry name" value="Protein kinase-like (PK-like)"/>
    <property type="match status" value="1"/>
</dbReference>
<evidence type="ECO:0000259" key="2">
    <source>
        <dbReference type="PROSITE" id="PS50011"/>
    </source>
</evidence>
<dbReference type="SUPFAM" id="SSF48371">
    <property type="entry name" value="ARM repeat"/>
    <property type="match status" value="1"/>
</dbReference>
<comment type="caution">
    <text evidence="3">The sequence shown here is derived from an EMBL/GenBank/DDBJ whole genome shotgun (WGS) entry which is preliminary data.</text>
</comment>
<gene>
    <name evidence="3" type="ORF">FGG08_001696</name>
</gene>
<accession>A0A9P8I6G0</accession>
<dbReference type="InterPro" id="IPR000719">
    <property type="entry name" value="Prot_kinase_dom"/>
</dbReference>
<feature type="region of interest" description="Disordered" evidence="1">
    <location>
        <begin position="880"/>
        <end position="968"/>
    </location>
</feature>
<feature type="region of interest" description="Disordered" evidence="1">
    <location>
        <begin position="824"/>
        <end position="868"/>
    </location>
</feature>
<dbReference type="GO" id="GO:0004672">
    <property type="term" value="F:protein kinase activity"/>
    <property type="evidence" value="ECO:0007669"/>
    <property type="project" value="InterPro"/>
</dbReference>
<proteinExistence type="predicted"/>
<feature type="domain" description="Protein kinase" evidence="2">
    <location>
        <begin position="1"/>
        <end position="348"/>
    </location>
</feature>
<reference evidence="3" key="1">
    <citation type="submission" date="2021-03" db="EMBL/GenBank/DDBJ databases">
        <title>Comparative genomics and phylogenomic investigation of the class Geoglossomycetes provide insights into ecological specialization and systematics.</title>
        <authorList>
            <person name="Melie T."/>
            <person name="Pirro S."/>
            <person name="Miller A.N."/>
            <person name="Quandt A."/>
        </authorList>
    </citation>
    <scope>NUCLEOTIDE SEQUENCE</scope>
    <source>
        <strain evidence="3">GBOQ0MN5Z8</strain>
    </source>
</reference>
<dbReference type="PROSITE" id="PS50011">
    <property type="entry name" value="PROTEIN_KINASE_DOM"/>
    <property type="match status" value="1"/>
</dbReference>
<dbReference type="GO" id="GO:0005524">
    <property type="term" value="F:ATP binding"/>
    <property type="evidence" value="ECO:0007669"/>
    <property type="project" value="InterPro"/>
</dbReference>
<dbReference type="OrthoDB" id="79687at2759"/>
<evidence type="ECO:0000256" key="1">
    <source>
        <dbReference type="SAM" id="MobiDB-lite"/>
    </source>
</evidence>
<feature type="compositionally biased region" description="Polar residues" evidence="1">
    <location>
        <begin position="843"/>
        <end position="860"/>
    </location>
</feature>
<dbReference type="InterPro" id="IPR011009">
    <property type="entry name" value="Kinase-like_dom_sf"/>
</dbReference>
<feature type="compositionally biased region" description="Low complexity" evidence="1">
    <location>
        <begin position="949"/>
        <end position="959"/>
    </location>
</feature>
<dbReference type="CDD" id="cd14011">
    <property type="entry name" value="PK_SCY1_like"/>
    <property type="match status" value="1"/>
</dbReference>
<feature type="compositionally biased region" description="Polar residues" evidence="1">
    <location>
        <begin position="743"/>
        <end position="757"/>
    </location>
</feature>
<dbReference type="Gene3D" id="1.25.10.10">
    <property type="entry name" value="Leucine-rich Repeat Variant"/>
    <property type="match status" value="1"/>
</dbReference>
<keyword evidence="4" id="KW-1185">Reference proteome</keyword>
<dbReference type="PANTHER" id="PTHR12984">
    <property type="entry name" value="SCY1-RELATED S/T PROTEIN KINASE-LIKE"/>
    <property type="match status" value="1"/>
</dbReference>
<dbReference type="SMART" id="SM00220">
    <property type="entry name" value="S_TKc"/>
    <property type="match status" value="1"/>
</dbReference>
<evidence type="ECO:0000313" key="4">
    <source>
        <dbReference type="Proteomes" id="UP000698800"/>
    </source>
</evidence>
<dbReference type="Proteomes" id="UP000698800">
    <property type="component" value="Unassembled WGS sequence"/>
</dbReference>
<feature type="compositionally biased region" description="Gly residues" evidence="1">
    <location>
        <begin position="938"/>
        <end position="948"/>
    </location>
</feature>
<feature type="region of interest" description="Disordered" evidence="1">
    <location>
        <begin position="722"/>
        <end position="789"/>
    </location>
</feature>
<name>A0A9P8I6G0_9PEZI</name>
<organism evidence="3 4">
    <name type="scientific">Glutinoglossum americanum</name>
    <dbReference type="NCBI Taxonomy" id="1670608"/>
    <lineage>
        <taxon>Eukaryota</taxon>
        <taxon>Fungi</taxon>
        <taxon>Dikarya</taxon>
        <taxon>Ascomycota</taxon>
        <taxon>Pezizomycotina</taxon>
        <taxon>Geoglossomycetes</taxon>
        <taxon>Geoglossales</taxon>
        <taxon>Geoglossaceae</taxon>
        <taxon>Glutinoglossum</taxon>
    </lineage>
</organism>
<feature type="compositionally biased region" description="Pro residues" evidence="1">
    <location>
        <begin position="919"/>
        <end position="932"/>
    </location>
</feature>
<dbReference type="Gene3D" id="1.10.510.10">
    <property type="entry name" value="Transferase(Phosphotransferase) domain 1"/>
    <property type="match status" value="1"/>
</dbReference>
<dbReference type="InterPro" id="IPR011989">
    <property type="entry name" value="ARM-like"/>
</dbReference>
<protein>
    <recommendedName>
        <fullName evidence="2">Protein kinase domain-containing protein</fullName>
    </recommendedName>
</protein>
<dbReference type="Gene3D" id="3.30.200.20">
    <property type="entry name" value="Phosphorylase Kinase, domain 1"/>
    <property type="match status" value="1"/>
</dbReference>
<feature type="compositionally biased region" description="Polar residues" evidence="1">
    <location>
        <begin position="880"/>
        <end position="892"/>
    </location>
</feature>
<feature type="compositionally biased region" description="Gly residues" evidence="1">
    <location>
        <begin position="727"/>
        <end position="740"/>
    </location>
</feature>
<dbReference type="EMBL" id="JAGHQL010000023">
    <property type="protein sequence ID" value="KAH0544078.1"/>
    <property type="molecule type" value="Genomic_DNA"/>
</dbReference>
<dbReference type="PANTHER" id="PTHR12984:SF6">
    <property type="entry name" value="SCY1-LIKE PROTEIN 2"/>
    <property type="match status" value="1"/>
</dbReference>
<dbReference type="InterPro" id="IPR016024">
    <property type="entry name" value="ARM-type_fold"/>
</dbReference>
<sequence length="968" mass="103725">MFASALKSFTSNISSNYTWSSNPSFISGPWKVYDAKKKSTGRAVSVFVFDKKSLEQVGGLSRSAGQSVKRAHEEVIERLKKEASSLARLRHPSILEVVEQVEETRNGGLMFATEQVTVSLAGLLAEKDEQERAGGVGGRSSRYVIEETEGGGRRRREVEIDELEIQKGLLQIGKGLEFLHESAGLLHGNLTPEAIYVNAKSDWKISGLAFSSPPAGSNTPTSVTPISLAEVLNHDPRLPRSVQLNLDFTSPDFVLDSNPTASADLFSLGLLIIALYNSPHTSPLQTNSSTSTYKRLFSSSSTTPSQTNNFLSSRPLPKELTSVVLPRLVTRRPVTRLTAREFQQSQYFDNILVSTIRFLDALPAKTPNEKAQFMRGLPRVLPQFPKSVLDRKLLPALIDEMKDRELLALILQNIFQIVKMMPSGRRAFTEKVISPLKEVFSVGGGGGKNAAATERESSKEAGLMVLLENLKTITESCSGKEFKDDILPIVMMAMDSPAPSLVDAALGSLPIIIGTLDFSTIKNDLFPVIATVFSKTSSLGIKVRGLEAFIVLCGGDPELDGSAGGRPDEMTGDANDVSKKTSPSAVLDKYTVQEKVVPLLKAIKTKEPAVMMAALNVFGQVGKIADADFLATEVLPILWAFSLGPLLNLQQFRKYMDLIQSLSKRIEQEQTRKLQELSHNSVGSPAERSKDFMTFSATAGPNAMGGAGDSAEVDFEQLVLGKTSGSSSGGANGMLDGGWGDSSIVSHQGQQPQPRAQTPTFSWSTPSPTSQPTVIGNTSSSRPAALSSQLPAFRSITPDEKMGNFTTLTPSNAAGASIQASSGFPALQPQTQHPRDTPALNWSGATAPSTNVWSNQQRTNSSPSLSSMSPLYNPVSNISIGQPTGILSQPSTPGFALPPPPQQQRQLPGSNNAFSGWALPPPPPHNPVPIPQQPRYGAGLGTGGGPGGSLSSSNNNQKSGLDKYESLL</sequence>
<dbReference type="AlphaFoldDB" id="A0A9P8I6G0"/>
<dbReference type="InterPro" id="IPR051177">
    <property type="entry name" value="CIK-Related_Protein"/>
</dbReference>